<dbReference type="SMART" id="SM00331">
    <property type="entry name" value="PP2C_SIG"/>
    <property type="match status" value="1"/>
</dbReference>
<dbReference type="InterPro" id="IPR036457">
    <property type="entry name" value="PPM-type-like_dom_sf"/>
</dbReference>
<organism evidence="2 3">
    <name type="scientific">Tectimicrobiota bacterium</name>
    <dbReference type="NCBI Taxonomy" id="2528274"/>
    <lineage>
        <taxon>Bacteria</taxon>
        <taxon>Pseudomonadati</taxon>
        <taxon>Nitrospinota/Tectimicrobiota group</taxon>
        <taxon>Candidatus Tectimicrobiota</taxon>
    </lineage>
</organism>
<dbReference type="PROSITE" id="PS51746">
    <property type="entry name" value="PPM_2"/>
    <property type="match status" value="1"/>
</dbReference>
<dbReference type="Gene3D" id="3.60.40.10">
    <property type="entry name" value="PPM-type phosphatase domain"/>
    <property type="match status" value="1"/>
</dbReference>
<feature type="domain" description="PPM-type phosphatase" evidence="1">
    <location>
        <begin position="4"/>
        <end position="208"/>
    </location>
</feature>
<dbReference type="PANTHER" id="PTHR13832">
    <property type="entry name" value="PROTEIN PHOSPHATASE 2C"/>
    <property type="match status" value="1"/>
</dbReference>
<dbReference type="Pfam" id="PF13672">
    <property type="entry name" value="PP2C_2"/>
    <property type="match status" value="1"/>
</dbReference>
<evidence type="ECO:0000313" key="3">
    <source>
        <dbReference type="Proteomes" id="UP000712673"/>
    </source>
</evidence>
<protein>
    <submittedName>
        <fullName evidence="2">Serine/threonine-protein phosphatase</fullName>
    </submittedName>
</protein>
<dbReference type="Proteomes" id="UP000712673">
    <property type="component" value="Unassembled WGS sequence"/>
</dbReference>
<dbReference type="AlphaFoldDB" id="A0A937W484"/>
<dbReference type="GO" id="GO:0004722">
    <property type="term" value="F:protein serine/threonine phosphatase activity"/>
    <property type="evidence" value="ECO:0007669"/>
    <property type="project" value="InterPro"/>
</dbReference>
<dbReference type="SUPFAM" id="SSF81606">
    <property type="entry name" value="PP2C-like"/>
    <property type="match status" value="1"/>
</dbReference>
<proteinExistence type="predicted"/>
<reference evidence="2" key="1">
    <citation type="submission" date="2019-03" db="EMBL/GenBank/DDBJ databases">
        <title>Lake Tanganyika Metagenome-Assembled Genomes (MAGs).</title>
        <authorList>
            <person name="Tran P."/>
        </authorList>
    </citation>
    <scope>NUCLEOTIDE SEQUENCE</scope>
    <source>
        <strain evidence="2">K_DeepCast_65m_m2_066</strain>
    </source>
</reference>
<gene>
    <name evidence="2" type="ORF">FJZ47_19150</name>
</gene>
<accession>A0A937W484</accession>
<evidence type="ECO:0000313" key="2">
    <source>
        <dbReference type="EMBL" id="MBM3225893.1"/>
    </source>
</evidence>
<dbReference type="EMBL" id="VGLS01000718">
    <property type="protein sequence ID" value="MBM3225893.1"/>
    <property type="molecule type" value="Genomic_DNA"/>
</dbReference>
<dbReference type="InterPro" id="IPR001932">
    <property type="entry name" value="PPM-type_phosphatase-like_dom"/>
</dbReference>
<sequence length="208" mass="23021">MRITASGRTDVGRQRDHNEDACLLDADLGLYIVCDGMGGHAAGEIASQETVRLVRDTIHRRKILIGEYQKSPTFEQRTQVLRLVEEAIQAACGHVYAMGQIDEAKKGMGTTIAMLLTLGEGAIIAHVGDSRVYLIRDQQAHQLTEDHSLVWHMLKTGRLTQEEAATWPYANVITRCVGSKPSVQVDTLFWNICPKIDFCSVPMGCIIT</sequence>
<evidence type="ECO:0000259" key="1">
    <source>
        <dbReference type="PROSITE" id="PS51746"/>
    </source>
</evidence>
<name>A0A937W484_UNCTE</name>
<dbReference type="InterPro" id="IPR015655">
    <property type="entry name" value="PP2C"/>
</dbReference>
<comment type="caution">
    <text evidence="2">The sequence shown here is derived from an EMBL/GenBank/DDBJ whole genome shotgun (WGS) entry which is preliminary data.</text>
</comment>
<dbReference type="CDD" id="cd00143">
    <property type="entry name" value="PP2Cc"/>
    <property type="match status" value="1"/>
</dbReference>
<dbReference type="SMART" id="SM00332">
    <property type="entry name" value="PP2Cc"/>
    <property type="match status" value="1"/>
</dbReference>
<dbReference type="PANTHER" id="PTHR13832:SF827">
    <property type="entry name" value="PROTEIN PHOSPHATASE 1L"/>
    <property type="match status" value="1"/>
</dbReference>